<name>A0A1G9XRI3_9EURY</name>
<evidence type="ECO:0000259" key="2">
    <source>
        <dbReference type="Pfam" id="PF24458"/>
    </source>
</evidence>
<organism evidence="3 4">
    <name type="scientific">Haloarchaeobius iranensis</name>
    <dbReference type="NCBI Taxonomy" id="996166"/>
    <lineage>
        <taxon>Archaea</taxon>
        <taxon>Methanobacteriati</taxon>
        <taxon>Methanobacteriota</taxon>
        <taxon>Stenosarchaea group</taxon>
        <taxon>Halobacteria</taxon>
        <taxon>Halobacteriales</taxon>
        <taxon>Halorubellaceae</taxon>
        <taxon>Haloarchaeobius</taxon>
    </lineage>
</organism>
<evidence type="ECO:0000313" key="4">
    <source>
        <dbReference type="Proteomes" id="UP000199370"/>
    </source>
</evidence>
<reference evidence="3 4" key="1">
    <citation type="submission" date="2016-10" db="EMBL/GenBank/DDBJ databases">
        <authorList>
            <person name="de Groot N.N."/>
        </authorList>
    </citation>
    <scope>NUCLEOTIDE SEQUENCE [LARGE SCALE GENOMIC DNA]</scope>
    <source>
        <strain evidence="4">EB21,IBRC-M 10013,KCTC 4048</strain>
    </source>
</reference>
<gene>
    <name evidence="3" type="ORF">SAMN05192554_11199</name>
</gene>
<evidence type="ECO:0000313" key="3">
    <source>
        <dbReference type="EMBL" id="SDM99330.1"/>
    </source>
</evidence>
<dbReference type="Pfam" id="PF24458">
    <property type="entry name" value="DUF7573"/>
    <property type="match status" value="1"/>
</dbReference>
<dbReference type="OrthoDB" id="157634at2157"/>
<dbReference type="InterPro" id="IPR055995">
    <property type="entry name" value="DUF7573"/>
</dbReference>
<evidence type="ECO:0000256" key="1">
    <source>
        <dbReference type="SAM" id="MobiDB-lite"/>
    </source>
</evidence>
<feature type="domain" description="DUF7573" evidence="2">
    <location>
        <begin position="35"/>
        <end position="72"/>
    </location>
</feature>
<protein>
    <recommendedName>
        <fullName evidence="2">DUF7573 domain-containing protein</fullName>
    </recommendedName>
</protein>
<keyword evidence="4" id="KW-1185">Reference proteome</keyword>
<dbReference type="RefSeq" id="WP_089733923.1">
    <property type="nucleotide sequence ID" value="NZ_FNIA01000011.1"/>
</dbReference>
<feature type="region of interest" description="Disordered" evidence="1">
    <location>
        <begin position="1"/>
        <end position="52"/>
    </location>
</feature>
<feature type="compositionally biased region" description="Polar residues" evidence="1">
    <location>
        <begin position="38"/>
        <end position="52"/>
    </location>
</feature>
<dbReference type="EMBL" id="FNIA01000011">
    <property type="protein sequence ID" value="SDM99330.1"/>
    <property type="molecule type" value="Genomic_DNA"/>
</dbReference>
<dbReference type="AlphaFoldDB" id="A0A1G9XRI3"/>
<dbReference type="STRING" id="996166.SAMN05192554_11199"/>
<dbReference type="Proteomes" id="UP000199370">
    <property type="component" value="Unassembled WGS sequence"/>
</dbReference>
<accession>A0A1G9XRI3</accession>
<proteinExistence type="predicted"/>
<sequence>MTRDASLTEFGDGGDDEEPVATNAASATDGPEPVRPTSRWSTNPQPCTDCGTRTQRAWTDGGRLLCADCKEW</sequence>